<feature type="non-terminal residue" evidence="1">
    <location>
        <position position="1"/>
    </location>
</feature>
<comment type="caution">
    <text evidence="1">The sequence shown here is derived from an EMBL/GenBank/DDBJ whole genome shotgun (WGS) entry which is preliminary data.</text>
</comment>
<dbReference type="AlphaFoldDB" id="A0A9D3YH80"/>
<accession>A0A9D3YH80</accession>
<reference evidence="1" key="2">
    <citation type="submission" date="2020-11" db="EMBL/GenBank/DDBJ databases">
        <authorList>
            <person name="McCartney M.A."/>
            <person name="Auch B."/>
            <person name="Kono T."/>
            <person name="Mallez S."/>
            <person name="Becker A."/>
            <person name="Gohl D.M."/>
            <person name="Silverstein K.A.T."/>
            <person name="Koren S."/>
            <person name="Bechman K.B."/>
            <person name="Herman A."/>
            <person name="Abrahante J.E."/>
            <person name="Garbe J."/>
        </authorList>
    </citation>
    <scope>NUCLEOTIDE SEQUENCE</scope>
    <source>
        <strain evidence="1">Duluth1</strain>
        <tissue evidence="1">Whole animal</tissue>
    </source>
</reference>
<reference evidence="1" key="1">
    <citation type="journal article" date="2019" name="bioRxiv">
        <title>The Genome of the Zebra Mussel, Dreissena polymorpha: A Resource for Invasive Species Research.</title>
        <authorList>
            <person name="McCartney M.A."/>
            <person name="Auch B."/>
            <person name="Kono T."/>
            <person name="Mallez S."/>
            <person name="Zhang Y."/>
            <person name="Obille A."/>
            <person name="Becker A."/>
            <person name="Abrahante J.E."/>
            <person name="Garbe J."/>
            <person name="Badalamenti J.P."/>
            <person name="Herman A."/>
            <person name="Mangelson H."/>
            <person name="Liachko I."/>
            <person name="Sullivan S."/>
            <person name="Sone E.D."/>
            <person name="Koren S."/>
            <person name="Silverstein K.A.T."/>
            <person name="Beckman K.B."/>
            <person name="Gohl D.M."/>
        </authorList>
    </citation>
    <scope>NUCLEOTIDE SEQUENCE</scope>
    <source>
        <strain evidence="1">Duluth1</strain>
        <tissue evidence="1">Whole animal</tissue>
    </source>
</reference>
<evidence type="ECO:0000313" key="2">
    <source>
        <dbReference type="Proteomes" id="UP000828390"/>
    </source>
</evidence>
<protein>
    <submittedName>
        <fullName evidence="1">Uncharacterized protein</fullName>
    </submittedName>
</protein>
<proteinExistence type="predicted"/>
<organism evidence="1 2">
    <name type="scientific">Dreissena polymorpha</name>
    <name type="common">Zebra mussel</name>
    <name type="synonym">Mytilus polymorpha</name>
    <dbReference type="NCBI Taxonomy" id="45954"/>
    <lineage>
        <taxon>Eukaryota</taxon>
        <taxon>Metazoa</taxon>
        <taxon>Spiralia</taxon>
        <taxon>Lophotrochozoa</taxon>
        <taxon>Mollusca</taxon>
        <taxon>Bivalvia</taxon>
        <taxon>Autobranchia</taxon>
        <taxon>Heteroconchia</taxon>
        <taxon>Euheterodonta</taxon>
        <taxon>Imparidentia</taxon>
        <taxon>Neoheterodontei</taxon>
        <taxon>Myida</taxon>
        <taxon>Dreissenoidea</taxon>
        <taxon>Dreissenidae</taxon>
        <taxon>Dreissena</taxon>
    </lineage>
</organism>
<keyword evidence="2" id="KW-1185">Reference proteome</keyword>
<sequence>TSAFISRYCSVGRGALHKGLTKPPLEDNDPTQAKQLRVNRLRNLVGQLKDLCPLQKSTMLAALQVFELVDEAGNSSYNKIYIPHNNLVLSALMVVSIKELDIEAVDCGRTVDVWHQEKLRTTFVFLI</sequence>
<dbReference type="Proteomes" id="UP000828390">
    <property type="component" value="Unassembled WGS sequence"/>
</dbReference>
<gene>
    <name evidence="1" type="ORF">DPMN_085831</name>
</gene>
<name>A0A9D3YH80_DREPO</name>
<evidence type="ECO:0000313" key="1">
    <source>
        <dbReference type="EMBL" id="KAH3698312.1"/>
    </source>
</evidence>
<dbReference type="EMBL" id="JAIWYP010000016">
    <property type="protein sequence ID" value="KAH3698312.1"/>
    <property type="molecule type" value="Genomic_DNA"/>
</dbReference>